<protein>
    <submittedName>
        <fullName evidence="1">Uncharacterized protein</fullName>
    </submittedName>
</protein>
<name>A0AA96WU31_LEPBY</name>
<accession>A0AA96WU31</accession>
<reference evidence="1" key="2">
    <citation type="submission" date="2023-07" db="EMBL/GenBank/DDBJ databases">
        <authorList>
            <person name="Bai X.-H."/>
            <person name="Wang H.-H."/>
            <person name="Wang J."/>
            <person name="Ma M.-Y."/>
            <person name="Hu H.-H."/>
            <person name="Song Z.-L."/>
            <person name="Ma H.-G."/>
            <person name="Fan Y."/>
            <person name="Du C.-Y."/>
            <person name="Xu J.-C."/>
        </authorList>
    </citation>
    <scope>NUCLEOTIDE SEQUENCE</scope>
    <source>
        <strain evidence="1">CZ1</strain>
    </source>
</reference>
<dbReference type="EMBL" id="CP130144">
    <property type="protein sequence ID" value="WNZ45228.1"/>
    <property type="molecule type" value="Genomic_DNA"/>
</dbReference>
<evidence type="ECO:0000313" key="1">
    <source>
        <dbReference type="EMBL" id="WNZ45228.1"/>
    </source>
</evidence>
<proteinExistence type="predicted"/>
<dbReference type="RefSeq" id="WP_316426955.1">
    <property type="nucleotide sequence ID" value="NZ_CP130144.1"/>
</dbReference>
<reference evidence="1" key="1">
    <citation type="journal article" date="2023" name="Plants (Basel)">
        <title>Genomic Analysis of Leptolyngbya boryana CZ1 Reveals Efficient Carbon Fixation Modules.</title>
        <authorList>
            <person name="Bai X."/>
            <person name="Wang H."/>
            <person name="Cheng W."/>
            <person name="Wang J."/>
            <person name="Ma M."/>
            <person name="Hu H."/>
            <person name="Song Z."/>
            <person name="Ma H."/>
            <person name="Fan Y."/>
            <person name="Du C."/>
            <person name="Xu J."/>
        </authorList>
    </citation>
    <scope>NUCLEOTIDE SEQUENCE</scope>
    <source>
        <strain evidence="1">CZ1</strain>
    </source>
</reference>
<gene>
    <name evidence="1" type="ORF">Q2T42_25915</name>
</gene>
<organism evidence="1">
    <name type="scientific">Leptolyngbya boryana CZ1</name>
    <dbReference type="NCBI Taxonomy" id="3060204"/>
    <lineage>
        <taxon>Bacteria</taxon>
        <taxon>Bacillati</taxon>
        <taxon>Cyanobacteriota</taxon>
        <taxon>Cyanophyceae</taxon>
        <taxon>Leptolyngbyales</taxon>
        <taxon>Leptolyngbyaceae</taxon>
        <taxon>Leptolyngbya group</taxon>
        <taxon>Leptolyngbya</taxon>
    </lineage>
</organism>
<sequence>MSDRVCVPSGRTGTIVEQSANCPIVLIEFDDGSKSWMPTRIVQPAPVERRGKRGKVA</sequence>
<dbReference type="AlphaFoldDB" id="A0AA96WU31"/>